<dbReference type="Gene3D" id="3.30.40.10">
    <property type="entry name" value="Zinc/RING finger domain, C3HC4 (zinc finger)"/>
    <property type="match status" value="1"/>
</dbReference>
<dbReference type="RefSeq" id="XP_068356446.1">
    <property type="nucleotide sequence ID" value="XM_068506692.1"/>
</dbReference>
<dbReference type="OrthoDB" id="1923159at2759"/>
<dbReference type="InterPro" id="IPR001841">
    <property type="entry name" value="Znf_RING"/>
</dbReference>
<accession>A0A1J4K0P2</accession>
<dbReference type="PROSITE" id="PS50102">
    <property type="entry name" value="RRM"/>
    <property type="match status" value="1"/>
</dbReference>
<organism evidence="5 6">
    <name type="scientific">Tritrichomonas foetus</name>
    <dbReference type="NCBI Taxonomy" id="1144522"/>
    <lineage>
        <taxon>Eukaryota</taxon>
        <taxon>Metamonada</taxon>
        <taxon>Parabasalia</taxon>
        <taxon>Tritrichomonadida</taxon>
        <taxon>Tritrichomonadidae</taxon>
        <taxon>Tritrichomonas</taxon>
    </lineage>
</organism>
<dbReference type="AlphaFoldDB" id="A0A1J4K0P2"/>
<dbReference type="InterPro" id="IPR000504">
    <property type="entry name" value="RRM_dom"/>
</dbReference>
<dbReference type="InterPro" id="IPR012677">
    <property type="entry name" value="Nucleotide-bd_a/b_plait_sf"/>
</dbReference>
<dbReference type="VEuPathDB" id="TrichDB:TRFO_29283"/>
<reference evidence="5" key="1">
    <citation type="submission" date="2016-10" db="EMBL/GenBank/DDBJ databases">
        <authorList>
            <person name="Benchimol M."/>
            <person name="Almeida L.G."/>
            <person name="Vasconcelos A.T."/>
            <person name="Perreira-Neves A."/>
            <person name="Rosa I.A."/>
            <person name="Tasca T."/>
            <person name="Bogo M.R."/>
            <person name="de Souza W."/>
        </authorList>
    </citation>
    <scope>NUCLEOTIDE SEQUENCE [LARGE SCALE GENOMIC DNA]</scope>
    <source>
        <strain evidence="5">K</strain>
    </source>
</reference>
<feature type="domain" description="RRM" evidence="4">
    <location>
        <begin position="96"/>
        <end position="183"/>
    </location>
</feature>
<dbReference type="GO" id="GO:0004842">
    <property type="term" value="F:ubiquitin-protein transferase activity"/>
    <property type="evidence" value="ECO:0007669"/>
    <property type="project" value="InterPro"/>
</dbReference>
<sequence>MKKNDNPEPNRPPKECPLCINELTNNEYDFYPCPCGYQVCAFCFQRLCEQENQRKCAKCRRPFDPDAEKRIGPQFKPVETTTSTQKLVVNYYIAPKIVQIVGIPDSLLSTEKLRQTAYFGQYGPIEKISIEPSTAPSAKTVLANVTKPVFVKFRSPKDAETCILSMDGIQIGNQPISASIAVVEQCPKILTGRTCNKRACLKRHRQERQSDEVVPAAEIDSKDSGLKKRINPQRPNNYSLYPKRAHCITVFPPPRLAPPVYFPFQHSRIYAKKPPLLFDLVMAPGGIPPASCPRMPPEPIPLSRIFNLE</sequence>
<dbReference type="GO" id="GO:0030014">
    <property type="term" value="C:CCR4-NOT complex"/>
    <property type="evidence" value="ECO:0007669"/>
    <property type="project" value="InterPro"/>
</dbReference>
<dbReference type="GO" id="GO:0003723">
    <property type="term" value="F:RNA binding"/>
    <property type="evidence" value="ECO:0007669"/>
    <property type="project" value="UniProtKB-UniRule"/>
</dbReference>
<dbReference type="Proteomes" id="UP000179807">
    <property type="component" value="Unassembled WGS sequence"/>
</dbReference>
<evidence type="ECO:0000256" key="2">
    <source>
        <dbReference type="PROSITE-ProRule" id="PRU00176"/>
    </source>
</evidence>
<evidence type="ECO:0000259" key="4">
    <source>
        <dbReference type="PROSITE" id="PS50102"/>
    </source>
</evidence>
<dbReference type="SUPFAM" id="SSF57850">
    <property type="entry name" value="RING/U-box"/>
    <property type="match status" value="1"/>
</dbReference>
<dbReference type="GO" id="GO:0008270">
    <property type="term" value="F:zinc ion binding"/>
    <property type="evidence" value="ECO:0007669"/>
    <property type="project" value="UniProtKB-KW"/>
</dbReference>
<evidence type="ECO:0000313" key="5">
    <source>
        <dbReference type="EMBL" id="OHT03310.1"/>
    </source>
</evidence>
<comment type="caution">
    <text evidence="5">The sequence shown here is derived from an EMBL/GenBank/DDBJ whole genome shotgun (WGS) entry which is preliminary data.</text>
</comment>
<dbReference type="Pfam" id="PF00076">
    <property type="entry name" value="RRM_1"/>
    <property type="match status" value="1"/>
</dbReference>
<dbReference type="InterPro" id="IPR013083">
    <property type="entry name" value="Znf_RING/FYVE/PHD"/>
</dbReference>
<feature type="domain" description="RING-type" evidence="3">
    <location>
        <begin position="16"/>
        <end position="60"/>
    </location>
</feature>
<protein>
    <recommendedName>
        <fullName evidence="7">RRM domain-containing protein</fullName>
    </recommendedName>
</protein>
<dbReference type="SUPFAM" id="SSF54928">
    <property type="entry name" value="RNA-binding domain, RBD"/>
    <property type="match status" value="1"/>
</dbReference>
<dbReference type="PANTHER" id="PTHR12603:SF0">
    <property type="entry name" value="CCR4-NOT TRANSCRIPTION COMPLEX SUBUNIT 4"/>
    <property type="match status" value="1"/>
</dbReference>
<keyword evidence="1" id="KW-0479">Metal-binding</keyword>
<proteinExistence type="predicted"/>
<dbReference type="InterPro" id="IPR035979">
    <property type="entry name" value="RBD_domain_sf"/>
</dbReference>
<evidence type="ECO:0000256" key="1">
    <source>
        <dbReference type="PROSITE-ProRule" id="PRU00175"/>
    </source>
</evidence>
<evidence type="ECO:0000313" key="6">
    <source>
        <dbReference type="Proteomes" id="UP000179807"/>
    </source>
</evidence>
<dbReference type="GeneID" id="94841396"/>
<name>A0A1J4K0P2_9EUKA</name>
<dbReference type="PANTHER" id="PTHR12603">
    <property type="entry name" value="CCR4-NOT TRANSCRIPTION COMPLEX RELATED"/>
    <property type="match status" value="1"/>
</dbReference>
<keyword evidence="1" id="KW-0862">Zinc</keyword>
<dbReference type="PROSITE" id="PS50089">
    <property type="entry name" value="ZF_RING_2"/>
    <property type="match status" value="1"/>
</dbReference>
<dbReference type="Gene3D" id="3.30.70.330">
    <property type="match status" value="1"/>
</dbReference>
<dbReference type="Pfam" id="PF14570">
    <property type="entry name" value="zf-RING_4"/>
    <property type="match status" value="1"/>
</dbReference>
<evidence type="ECO:0008006" key="7">
    <source>
        <dbReference type="Google" id="ProtNLM"/>
    </source>
</evidence>
<dbReference type="EMBL" id="MLAK01000831">
    <property type="protein sequence ID" value="OHT03310.1"/>
    <property type="molecule type" value="Genomic_DNA"/>
</dbReference>
<dbReference type="GO" id="GO:0016567">
    <property type="term" value="P:protein ubiquitination"/>
    <property type="evidence" value="ECO:0007669"/>
    <property type="project" value="TreeGrafter"/>
</dbReference>
<keyword evidence="1" id="KW-0863">Zinc-finger</keyword>
<keyword evidence="6" id="KW-1185">Reference proteome</keyword>
<keyword evidence="2" id="KW-0694">RNA-binding</keyword>
<gene>
    <name evidence="5" type="ORF">TRFO_29283</name>
</gene>
<dbReference type="InterPro" id="IPR039780">
    <property type="entry name" value="Mot2"/>
</dbReference>
<evidence type="ECO:0000259" key="3">
    <source>
        <dbReference type="PROSITE" id="PS50089"/>
    </source>
</evidence>